<protein>
    <submittedName>
        <fullName evidence="12">Potassium channel AKT2/3</fullName>
    </submittedName>
</protein>
<keyword evidence="5" id="KW-0813">Transport</keyword>
<name>A0A2U1QJA6_ARTAN</name>
<keyword evidence="6" id="KW-0630">Potassium</keyword>
<dbReference type="PANTHER" id="PTHR45743">
    <property type="entry name" value="POTASSIUM CHANNEL AKT1"/>
    <property type="match status" value="1"/>
</dbReference>
<dbReference type="Gene3D" id="1.10.287.70">
    <property type="match status" value="1"/>
</dbReference>
<keyword evidence="2" id="KW-0633">Potassium transport</keyword>
<keyword evidence="3 10" id="KW-0812">Transmembrane</keyword>
<keyword evidence="7 10" id="KW-1133">Transmembrane helix</keyword>
<dbReference type="PANTHER" id="PTHR45743:SF21">
    <property type="entry name" value="POTASSIUM CHANNEL AKT2_3"/>
    <property type="match status" value="1"/>
</dbReference>
<dbReference type="Proteomes" id="UP000245207">
    <property type="component" value="Unassembled WGS sequence"/>
</dbReference>
<comment type="subcellular location">
    <subcellularLocation>
        <location evidence="1">Membrane</location>
        <topology evidence="1">Multi-pass membrane protein</topology>
    </subcellularLocation>
</comment>
<evidence type="ECO:0000256" key="10">
    <source>
        <dbReference type="SAM" id="Phobius"/>
    </source>
</evidence>
<comment type="caution">
    <text evidence="12">The sequence shown here is derived from an EMBL/GenBank/DDBJ whole genome shotgun (WGS) entry which is preliminary data.</text>
</comment>
<keyword evidence="5" id="KW-0406">Ion transport</keyword>
<evidence type="ECO:0000313" key="12">
    <source>
        <dbReference type="EMBL" id="PWA98099.1"/>
    </source>
</evidence>
<dbReference type="InterPro" id="IPR005821">
    <property type="entry name" value="Ion_trans_dom"/>
</dbReference>
<dbReference type="Pfam" id="PF00520">
    <property type="entry name" value="Ion_trans"/>
    <property type="match status" value="1"/>
</dbReference>
<evidence type="ECO:0000256" key="3">
    <source>
        <dbReference type="ARBA" id="ARBA00022692"/>
    </source>
</evidence>
<reference evidence="12 13" key="1">
    <citation type="journal article" date="2018" name="Mol. Plant">
        <title>The genome of Artemisia annua provides insight into the evolution of Asteraceae family and artemisinin biosynthesis.</title>
        <authorList>
            <person name="Shen Q."/>
            <person name="Zhang L."/>
            <person name="Liao Z."/>
            <person name="Wang S."/>
            <person name="Yan T."/>
            <person name="Shi P."/>
            <person name="Liu M."/>
            <person name="Fu X."/>
            <person name="Pan Q."/>
            <person name="Wang Y."/>
            <person name="Lv Z."/>
            <person name="Lu X."/>
            <person name="Zhang F."/>
            <person name="Jiang W."/>
            <person name="Ma Y."/>
            <person name="Chen M."/>
            <person name="Hao X."/>
            <person name="Li L."/>
            <person name="Tang Y."/>
            <person name="Lv G."/>
            <person name="Zhou Y."/>
            <person name="Sun X."/>
            <person name="Brodelius P.E."/>
            <person name="Rose J.K.C."/>
            <person name="Tang K."/>
        </authorList>
    </citation>
    <scope>NUCLEOTIDE SEQUENCE [LARGE SCALE GENOMIC DNA]</scope>
    <source>
        <strain evidence="13">cv. Huhao1</strain>
        <tissue evidence="12">Leaf</tissue>
    </source>
</reference>
<evidence type="ECO:0000256" key="7">
    <source>
        <dbReference type="ARBA" id="ARBA00022989"/>
    </source>
</evidence>
<keyword evidence="4" id="KW-0631">Potassium channel</keyword>
<evidence type="ECO:0000256" key="4">
    <source>
        <dbReference type="ARBA" id="ARBA00022826"/>
    </source>
</evidence>
<evidence type="ECO:0000313" key="13">
    <source>
        <dbReference type="Proteomes" id="UP000245207"/>
    </source>
</evidence>
<feature type="transmembrane region" description="Helical" evidence="10">
    <location>
        <begin position="45"/>
        <end position="62"/>
    </location>
</feature>
<dbReference type="GO" id="GO:0034702">
    <property type="term" value="C:monoatomic ion channel complex"/>
    <property type="evidence" value="ECO:0007669"/>
    <property type="project" value="UniProtKB-KW"/>
</dbReference>
<evidence type="ECO:0000256" key="2">
    <source>
        <dbReference type="ARBA" id="ARBA00022538"/>
    </source>
</evidence>
<evidence type="ECO:0000259" key="11">
    <source>
        <dbReference type="Pfam" id="PF00520"/>
    </source>
</evidence>
<evidence type="ECO:0000256" key="1">
    <source>
        <dbReference type="ARBA" id="ARBA00004141"/>
    </source>
</evidence>
<keyword evidence="13" id="KW-1185">Reference proteome</keyword>
<accession>A0A2U1QJA6</accession>
<sequence length="137" mass="15787">MNPYQERARISSIKPDGGELDLYTRYGLVIYCYFWVRLAKLACGTSFYAHFACCIYYFLAAMNPYQERARISSIKPDGGELDLYTRYGLVIYWSLSTFTTNGYGDFHDENAIDKLFSSIYMLLSFYVSTYVAGNIPI</sequence>
<feature type="transmembrane region" description="Helical" evidence="10">
    <location>
        <begin position="115"/>
        <end position="133"/>
    </location>
</feature>
<evidence type="ECO:0000256" key="5">
    <source>
        <dbReference type="ARBA" id="ARBA00022882"/>
    </source>
</evidence>
<gene>
    <name evidence="12" type="ORF">CTI12_AA021350</name>
</gene>
<evidence type="ECO:0000256" key="8">
    <source>
        <dbReference type="ARBA" id="ARBA00023136"/>
    </source>
</evidence>
<keyword evidence="9 12" id="KW-0407">Ion channel</keyword>
<evidence type="ECO:0000256" key="6">
    <source>
        <dbReference type="ARBA" id="ARBA00022958"/>
    </source>
</evidence>
<dbReference type="InterPro" id="IPR045319">
    <property type="entry name" value="KAT/AKT"/>
</dbReference>
<evidence type="ECO:0000256" key="9">
    <source>
        <dbReference type="ARBA" id="ARBA00023303"/>
    </source>
</evidence>
<keyword evidence="8 10" id="KW-0472">Membrane</keyword>
<dbReference type="GO" id="GO:0005249">
    <property type="term" value="F:voltage-gated potassium channel activity"/>
    <property type="evidence" value="ECO:0007669"/>
    <property type="project" value="InterPro"/>
</dbReference>
<dbReference type="EMBL" id="PKPP01000083">
    <property type="protein sequence ID" value="PWA98099.1"/>
    <property type="molecule type" value="Genomic_DNA"/>
</dbReference>
<keyword evidence="5" id="KW-0851">Voltage-gated channel</keyword>
<organism evidence="12 13">
    <name type="scientific">Artemisia annua</name>
    <name type="common">Sweet wormwood</name>
    <dbReference type="NCBI Taxonomy" id="35608"/>
    <lineage>
        <taxon>Eukaryota</taxon>
        <taxon>Viridiplantae</taxon>
        <taxon>Streptophyta</taxon>
        <taxon>Embryophyta</taxon>
        <taxon>Tracheophyta</taxon>
        <taxon>Spermatophyta</taxon>
        <taxon>Magnoliopsida</taxon>
        <taxon>eudicotyledons</taxon>
        <taxon>Gunneridae</taxon>
        <taxon>Pentapetalae</taxon>
        <taxon>asterids</taxon>
        <taxon>campanulids</taxon>
        <taxon>Asterales</taxon>
        <taxon>Asteraceae</taxon>
        <taxon>Asteroideae</taxon>
        <taxon>Anthemideae</taxon>
        <taxon>Artemisiinae</taxon>
        <taxon>Artemisia</taxon>
    </lineage>
</organism>
<dbReference type="SUPFAM" id="SSF81324">
    <property type="entry name" value="Voltage-gated potassium channels"/>
    <property type="match status" value="1"/>
</dbReference>
<proteinExistence type="predicted"/>
<dbReference type="AlphaFoldDB" id="A0A2U1QJA6"/>
<feature type="domain" description="Ion transport" evidence="11">
    <location>
        <begin position="27"/>
        <end position="135"/>
    </location>
</feature>